<dbReference type="EMBL" id="SPSB01000004">
    <property type="protein sequence ID" value="TFV93737.1"/>
    <property type="molecule type" value="Genomic_DNA"/>
</dbReference>
<dbReference type="Proteomes" id="UP000297647">
    <property type="component" value="Unassembled WGS sequence"/>
</dbReference>
<evidence type="ECO:0000313" key="1">
    <source>
        <dbReference type="EMBL" id="TFV93737.1"/>
    </source>
</evidence>
<comment type="caution">
    <text evidence="1">The sequence shown here is derived from an EMBL/GenBank/DDBJ whole genome shotgun (WGS) entry which is preliminary data.</text>
</comment>
<evidence type="ECO:0000313" key="2">
    <source>
        <dbReference type="Proteomes" id="UP000297647"/>
    </source>
</evidence>
<organism evidence="1 2">
    <name type="scientific">Algoriphagus kandeliae</name>
    <dbReference type="NCBI Taxonomy" id="2562278"/>
    <lineage>
        <taxon>Bacteria</taxon>
        <taxon>Pseudomonadati</taxon>
        <taxon>Bacteroidota</taxon>
        <taxon>Cytophagia</taxon>
        <taxon>Cytophagales</taxon>
        <taxon>Cyclobacteriaceae</taxon>
        <taxon>Algoriphagus</taxon>
    </lineage>
</organism>
<dbReference type="OrthoDB" id="966030at2"/>
<gene>
    <name evidence="1" type="ORF">E4S40_14325</name>
</gene>
<sequence length="160" mass="18600">MASGEINNELFLNLELGMEKRDFFETCWQLNKEGILTNGPTELSVEYSLELPSGKSAKMRFYPDFENDKIYLMPVEFVYDGWAPWNEELSVEKLREDVIAQFEKWYGPGFFEVSNEDKSLIAFVKIDGNRRVRIFKKSLSVVRAEIVDLNILKNLEKSPS</sequence>
<name>A0A4Y9QNC1_9BACT</name>
<dbReference type="AlphaFoldDB" id="A0A4Y9QNC1"/>
<keyword evidence="2" id="KW-1185">Reference proteome</keyword>
<protein>
    <submittedName>
        <fullName evidence="1">Uncharacterized protein</fullName>
    </submittedName>
</protein>
<reference evidence="1 2" key="1">
    <citation type="submission" date="2019-03" db="EMBL/GenBank/DDBJ databases">
        <title>Algoriphagus sp. nov, a new strain isolated from root system soil of mangrove plant Kandelia.</title>
        <authorList>
            <person name="Yin Q."/>
            <person name="Wang K."/>
            <person name="Song Z."/>
        </authorList>
    </citation>
    <scope>NUCLEOTIDE SEQUENCE [LARGE SCALE GENOMIC DNA]</scope>
    <source>
        <strain evidence="1 2">XY-J91</strain>
    </source>
</reference>
<accession>A0A4Y9QNC1</accession>
<proteinExistence type="predicted"/>